<evidence type="ECO:0000256" key="2">
    <source>
        <dbReference type="ARBA" id="ARBA00022490"/>
    </source>
</evidence>
<protein>
    <recommendedName>
        <fullName evidence="9">RNA polymerase Rbp10</fullName>
    </recommendedName>
</protein>
<organism evidence="8">
    <name type="scientific">marine sediment metagenome</name>
    <dbReference type="NCBI Taxonomy" id="412755"/>
    <lineage>
        <taxon>unclassified sequences</taxon>
        <taxon>metagenomes</taxon>
        <taxon>ecological metagenomes</taxon>
    </lineage>
</organism>
<dbReference type="GO" id="GO:0000428">
    <property type="term" value="C:DNA-directed RNA polymerase complex"/>
    <property type="evidence" value="ECO:0007669"/>
    <property type="project" value="UniProtKB-KW"/>
</dbReference>
<dbReference type="Gene3D" id="2.20.28.30">
    <property type="entry name" value="RNA polymerase ii, chain L"/>
    <property type="match status" value="1"/>
</dbReference>
<dbReference type="InterPro" id="IPR029040">
    <property type="entry name" value="RPABC4/Spt4"/>
</dbReference>
<dbReference type="GO" id="GO:0003677">
    <property type="term" value="F:DNA binding"/>
    <property type="evidence" value="ECO:0007669"/>
    <property type="project" value="InterPro"/>
</dbReference>
<keyword evidence="7" id="KW-0804">Transcription</keyword>
<keyword evidence="5" id="KW-0479">Metal-binding</keyword>
<keyword evidence="2" id="KW-0963">Cytoplasm</keyword>
<evidence type="ECO:0000256" key="5">
    <source>
        <dbReference type="ARBA" id="ARBA00022723"/>
    </source>
</evidence>
<dbReference type="InterPro" id="IPR023464">
    <property type="entry name" value="Rpo12"/>
</dbReference>
<evidence type="ECO:0000256" key="3">
    <source>
        <dbReference type="ARBA" id="ARBA00022679"/>
    </source>
</evidence>
<comment type="caution">
    <text evidence="8">The sequence shown here is derived from an EMBL/GenBank/DDBJ whole genome shotgun (WGS) entry which is preliminary data.</text>
</comment>
<keyword evidence="3" id="KW-0808">Transferase</keyword>
<dbReference type="GO" id="GO:0003899">
    <property type="term" value="F:DNA-directed RNA polymerase activity"/>
    <property type="evidence" value="ECO:0007669"/>
    <property type="project" value="InterPro"/>
</dbReference>
<dbReference type="AlphaFoldDB" id="X1TXL8"/>
<accession>X1TXL8</accession>
<dbReference type="EMBL" id="BARW01034784">
    <property type="protein sequence ID" value="GAJ10073.1"/>
    <property type="molecule type" value="Genomic_DNA"/>
</dbReference>
<dbReference type="InterPro" id="IPR006591">
    <property type="entry name" value="RNAP_P/RPABC4"/>
</dbReference>
<keyword evidence="4" id="KW-0548">Nucleotidyltransferase</keyword>
<dbReference type="SUPFAM" id="SSF63393">
    <property type="entry name" value="RNA polymerase subunits"/>
    <property type="match status" value="1"/>
</dbReference>
<dbReference type="HAMAP" id="MF_00615">
    <property type="entry name" value="RNApol_arch_Rpo12"/>
    <property type="match status" value="1"/>
</dbReference>
<evidence type="ECO:0008006" key="9">
    <source>
        <dbReference type="Google" id="ProtNLM"/>
    </source>
</evidence>
<dbReference type="GO" id="GO:0006351">
    <property type="term" value="P:DNA-templated transcription"/>
    <property type="evidence" value="ECO:0007669"/>
    <property type="project" value="InterPro"/>
</dbReference>
<evidence type="ECO:0000313" key="8">
    <source>
        <dbReference type="EMBL" id="GAJ10073.1"/>
    </source>
</evidence>
<evidence type="ECO:0000256" key="6">
    <source>
        <dbReference type="ARBA" id="ARBA00022833"/>
    </source>
</evidence>
<feature type="non-terminal residue" evidence="8">
    <location>
        <position position="1"/>
    </location>
</feature>
<keyword evidence="1" id="KW-0240">DNA-directed RNA polymerase</keyword>
<name>X1TXL8_9ZZZZ</name>
<sequence>CGREIRRTPQYCPSCRSPINEEKVEWTEDKPNHFKCTSCSIEIEAEEEHAKLPGVKCPYCSFRILSKKRPAITRKVKAQ</sequence>
<dbReference type="GO" id="GO:0046872">
    <property type="term" value="F:metal ion binding"/>
    <property type="evidence" value="ECO:0007669"/>
    <property type="project" value="UniProtKB-KW"/>
</dbReference>
<dbReference type="SMART" id="SM00659">
    <property type="entry name" value="RPOLCX"/>
    <property type="match status" value="1"/>
</dbReference>
<evidence type="ECO:0000256" key="1">
    <source>
        <dbReference type="ARBA" id="ARBA00022478"/>
    </source>
</evidence>
<proteinExistence type="inferred from homology"/>
<evidence type="ECO:0000256" key="7">
    <source>
        <dbReference type="ARBA" id="ARBA00023163"/>
    </source>
</evidence>
<keyword evidence="6" id="KW-0862">Zinc</keyword>
<gene>
    <name evidence="8" type="ORF">S12H4_54417</name>
</gene>
<reference evidence="8" key="1">
    <citation type="journal article" date="2014" name="Front. Microbiol.">
        <title>High frequency of phylogenetically diverse reductive dehalogenase-homologous genes in deep subseafloor sedimentary metagenomes.</title>
        <authorList>
            <person name="Kawai M."/>
            <person name="Futagami T."/>
            <person name="Toyoda A."/>
            <person name="Takaki Y."/>
            <person name="Nishi S."/>
            <person name="Hori S."/>
            <person name="Arai W."/>
            <person name="Tsubouchi T."/>
            <person name="Morono Y."/>
            <person name="Uchiyama I."/>
            <person name="Ito T."/>
            <person name="Fujiyama A."/>
            <person name="Inagaki F."/>
            <person name="Takami H."/>
        </authorList>
    </citation>
    <scope>NUCLEOTIDE SEQUENCE</scope>
    <source>
        <strain evidence="8">Expedition CK06-06</strain>
    </source>
</reference>
<evidence type="ECO:0000256" key="4">
    <source>
        <dbReference type="ARBA" id="ARBA00022695"/>
    </source>
</evidence>